<proteinExistence type="predicted"/>
<keyword evidence="3" id="KW-1185">Reference proteome</keyword>
<feature type="region of interest" description="Disordered" evidence="1">
    <location>
        <begin position="40"/>
        <end position="64"/>
    </location>
</feature>
<feature type="compositionally biased region" description="Low complexity" evidence="1">
    <location>
        <begin position="218"/>
        <end position="235"/>
    </location>
</feature>
<name>A0A7D9CZ10_DEKBR</name>
<evidence type="ECO:0000313" key="2">
    <source>
        <dbReference type="EMBL" id="VUG19298.1"/>
    </source>
</evidence>
<evidence type="ECO:0000313" key="3">
    <source>
        <dbReference type="Proteomes" id="UP000478008"/>
    </source>
</evidence>
<feature type="region of interest" description="Disordered" evidence="1">
    <location>
        <begin position="194"/>
        <end position="235"/>
    </location>
</feature>
<gene>
    <name evidence="2" type="ORF">DEBR0S4_15280G</name>
</gene>
<evidence type="ECO:0000256" key="1">
    <source>
        <dbReference type="SAM" id="MobiDB-lite"/>
    </source>
</evidence>
<sequence length="269" mass="30785">MYIYIREMHDIMDWISFGLLTKLRKRFTYDDNHVQTCNTDCTPQSIKSLETPKKNKEKPHHKKGALKILRKRSLSPFRGHSNIMPRKTSTDSSRTLIGRSSTFENSKSLRGCNLYHSGSERIMIRKASVQGSVEVDSQQQGKERNYRRILHCQGSIKKPKSDTDLYRKSYRLPDTKKKENTCIIVEPEEKKVINNNIPKRLPDVNESQNQPQYLTPLSSSGKGKSRSDSVVSSVTSENTVHNIRVVFDNLVMPGIPSGNRRVDYDIASS</sequence>
<protein>
    <submittedName>
        <fullName evidence="2">DEBR0S4_15280g1_1</fullName>
    </submittedName>
</protein>
<dbReference type="AlphaFoldDB" id="A0A7D9CZ10"/>
<feature type="compositionally biased region" description="Basic residues" evidence="1">
    <location>
        <begin position="55"/>
        <end position="64"/>
    </location>
</feature>
<accession>A0A7D9CZ10</accession>
<feature type="compositionally biased region" description="Polar residues" evidence="1">
    <location>
        <begin position="205"/>
        <end position="217"/>
    </location>
</feature>
<dbReference type="Proteomes" id="UP000478008">
    <property type="component" value="Unassembled WGS sequence"/>
</dbReference>
<reference evidence="2 3" key="1">
    <citation type="submission" date="2019-07" db="EMBL/GenBank/DDBJ databases">
        <authorList>
            <person name="Friedrich A."/>
            <person name="Schacherer J."/>
        </authorList>
    </citation>
    <scope>NUCLEOTIDE SEQUENCE [LARGE SCALE GENOMIC DNA]</scope>
</reference>
<organism evidence="2 3">
    <name type="scientific">Dekkera bruxellensis</name>
    <name type="common">Brettanomyces custersii</name>
    <dbReference type="NCBI Taxonomy" id="5007"/>
    <lineage>
        <taxon>Eukaryota</taxon>
        <taxon>Fungi</taxon>
        <taxon>Dikarya</taxon>
        <taxon>Ascomycota</taxon>
        <taxon>Saccharomycotina</taxon>
        <taxon>Pichiomycetes</taxon>
        <taxon>Pichiales</taxon>
        <taxon>Pichiaceae</taxon>
        <taxon>Brettanomyces</taxon>
    </lineage>
</organism>
<dbReference type="EMBL" id="CABFWN010000004">
    <property type="protein sequence ID" value="VUG19298.1"/>
    <property type="molecule type" value="Genomic_DNA"/>
</dbReference>